<dbReference type="Gene3D" id="1.10.12.10">
    <property type="entry name" value="Lyase 2-enoyl-coa Hydratase, Chain A, domain 2"/>
    <property type="match status" value="1"/>
</dbReference>
<evidence type="ECO:0000313" key="6">
    <source>
        <dbReference type="Proteomes" id="UP000544134"/>
    </source>
</evidence>
<dbReference type="InterPro" id="IPR014748">
    <property type="entry name" value="Enoyl-CoA_hydra_C"/>
</dbReference>
<dbReference type="Gene3D" id="3.90.226.10">
    <property type="entry name" value="2-enoyl-CoA Hydratase, Chain A, domain 1"/>
    <property type="match status" value="1"/>
</dbReference>
<keyword evidence="3" id="KW-0576">Peroxisome</keyword>
<dbReference type="RefSeq" id="WP_169486014.1">
    <property type="nucleotide sequence ID" value="NZ_JABBGJ010000013.1"/>
</dbReference>
<dbReference type="PANTHER" id="PTHR43684:SF1">
    <property type="entry name" value="ENOYL-COA DELTA ISOMERASE 2"/>
    <property type="match status" value="1"/>
</dbReference>
<dbReference type="PANTHER" id="PTHR43684">
    <property type="match status" value="1"/>
</dbReference>
<dbReference type="SUPFAM" id="SSF52096">
    <property type="entry name" value="ClpP/crotonase"/>
    <property type="match status" value="1"/>
</dbReference>
<accession>A0A848IGD9</accession>
<comment type="caution">
    <text evidence="5">The sequence shown here is derived from an EMBL/GenBank/DDBJ whole genome shotgun (WGS) entry which is preliminary data.</text>
</comment>
<dbReference type="Proteomes" id="UP000544134">
    <property type="component" value="Unassembled WGS sequence"/>
</dbReference>
<reference evidence="5 6" key="1">
    <citation type="submission" date="2020-04" db="EMBL/GenBank/DDBJ databases">
        <title>Paraburkholderia sp. RP-4-7 isolated from soil.</title>
        <authorList>
            <person name="Dahal R.H."/>
        </authorList>
    </citation>
    <scope>NUCLEOTIDE SEQUENCE [LARGE SCALE GENOMIC DNA]</scope>
    <source>
        <strain evidence="5 6">RP-4-7</strain>
    </source>
</reference>
<dbReference type="AlphaFoldDB" id="A0A848IGD9"/>
<dbReference type="EMBL" id="JABBGJ010000013">
    <property type="protein sequence ID" value="NML99014.1"/>
    <property type="molecule type" value="Genomic_DNA"/>
</dbReference>
<dbReference type="GO" id="GO:0004165">
    <property type="term" value="F:delta(3)-delta(2)-enoyl-CoA isomerase activity"/>
    <property type="evidence" value="ECO:0007669"/>
    <property type="project" value="UniProtKB-ARBA"/>
</dbReference>
<dbReference type="InterPro" id="IPR029045">
    <property type="entry name" value="ClpP/crotonase-like_dom_sf"/>
</dbReference>
<name>A0A848IGD9_9BURK</name>
<evidence type="ECO:0000256" key="4">
    <source>
        <dbReference type="ARBA" id="ARBA00023235"/>
    </source>
</evidence>
<evidence type="ECO:0000256" key="1">
    <source>
        <dbReference type="ARBA" id="ARBA00004275"/>
    </source>
</evidence>
<evidence type="ECO:0000256" key="2">
    <source>
        <dbReference type="ARBA" id="ARBA00005254"/>
    </source>
</evidence>
<dbReference type="InterPro" id="IPR001753">
    <property type="entry name" value="Enoyl-CoA_hydra/iso"/>
</dbReference>
<sequence length="262" mass="27977">MTIEDIHVEQRNGVRTIRLDRPAKRNSLARPHLDVLRELLVSYAKDPSVRCLVITGTGKAFCAGADVDEWAQAEARGELDTYGWTDKAHALVQALAAFPRPTVAAINGSAVGAGTDIGFACDFRIASASASLRCGYTGMGYSPDMGGTWFLPRIARPDVAKRFIFLNERWSAQDACAAGLVSEVIEDSAFQEHVGRFADRLASGPSVAFDHAKALLAASLSATLAEQLEREMAAGVACGHSEDGQEALRASIEGRAPLFAGR</sequence>
<dbReference type="CDD" id="cd06558">
    <property type="entry name" value="crotonase-like"/>
    <property type="match status" value="1"/>
</dbReference>
<evidence type="ECO:0000256" key="3">
    <source>
        <dbReference type="ARBA" id="ARBA00023140"/>
    </source>
</evidence>
<dbReference type="InterPro" id="IPR051053">
    <property type="entry name" value="ECH/Chromodomain_protein"/>
</dbReference>
<comment type="subcellular location">
    <subcellularLocation>
        <location evidence="1">Peroxisome</location>
    </subcellularLocation>
</comment>
<comment type="similarity">
    <text evidence="2">Belongs to the enoyl-CoA hydratase/isomerase family.</text>
</comment>
<protein>
    <submittedName>
        <fullName evidence="5">Enoyl-CoA hydratase/isomerase family protein</fullName>
    </submittedName>
</protein>
<organism evidence="5 6">
    <name type="scientific">Paraburkholderia polaris</name>
    <dbReference type="NCBI Taxonomy" id="2728848"/>
    <lineage>
        <taxon>Bacteria</taxon>
        <taxon>Pseudomonadati</taxon>
        <taxon>Pseudomonadota</taxon>
        <taxon>Betaproteobacteria</taxon>
        <taxon>Burkholderiales</taxon>
        <taxon>Burkholderiaceae</taxon>
        <taxon>Paraburkholderia</taxon>
    </lineage>
</organism>
<dbReference type="Pfam" id="PF00378">
    <property type="entry name" value="ECH_1"/>
    <property type="match status" value="1"/>
</dbReference>
<keyword evidence="6" id="KW-1185">Reference proteome</keyword>
<evidence type="ECO:0000313" key="5">
    <source>
        <dbReference type="EMBL" id="NML99014.1"/>
    </source>
</evidence>
<keyword evidence="4 5" id="KW-0413">Isomerase</keyword>
<gene>
    <name evidence="5" type="ORF">HHL24_13810</name>
</gene>
<proteinExistence type="inferred from homology"/>